<dbReference type="Proteomes" id="UP000094291">
    <property type="component" value="Unassembled WGS sequence"/>
</dbReference>
<sequence length="591" mass="65191">MMTTNSKADVIVVGLGWAGSLMAEELTRAGLNVVAIDRGPWIDTSTHTPPAVDPDELRWGIRKELFSPPKDNTLTFRNTLDQTAVPQRDFGIFELGGGVGGAGFHWAGMAWRFNPYDFEIRSKTIERYGIDRAEDGELQLQDWGITYDELEPFYDRWERIAGISGKAGNLNGEKIEGGNVLEGPRSRDYPTPPLKTLRSMEVFNEATERMGYHPFTIPVANISQAYVNPLGVSMGACSYCGFCLGFGCGNFSKSSPQACIFPALMRRSNFRLLTESCVTRVNKAPDGQTVTGVTYVDAHGKEHVQEGDIVCITAFQIDSTRLMLLSGIGQPYDPRDQSGVVGRNFSFQTVSGVDMWIEGEQMNPFIGAGGLGSQIDDFNADNFDHSDLDFLHGAGMLTLARDGMPISKANKLPQGSPRWGSGFKQAYKDHYQTYTTIFNQGSSMPIKHGYLDLDPNYKDKFGQPLLRLTYDYSQSDRNMAKFTMDRSIEIAKEMGAQHITPFNFADKPFTTSIIASDHVIGGTPMGADPRTSVVNPYLQSWDCHNLFICSASVFPMNSGYNPTETVGALAIRTAQAIHQQYIQNPGALVKV</sequence>
<evidence type="ECO:0000313" key="8">
    <source>
        <dbReference type="Proteomes" id="UP000094291"/>
    </source>
</evidence>
<dbReference type="InterPro" id="IPR000172">
    <property type="entry name" value="GMC_OxRdtase_N"/>
</dbReference>
<dbReference type="GO" id="GO:0050660">
    <property type="term" value="F:flavin adenine dinucleotide binding"/>
    <property type="evidence" value="ECO:0007669"/>
    <property type="project" value="InterPro"/>
</dbReference>
<dbReference type="GO" id="GO:0016614">
    <property type="term" value="F:oxidoreductase activity, acting on CH-OH group of donors"/>
    <property type="evidence" value="ECO:0007669"/>
    <property type="project" value="InterPro"/>
</dbReference>
<proteinExistence type="inferred from homology"/>
<dbReference type="Pfam" id="PF05199">
    <property type="entry name" value="GMC_oxred_C"/>
    <property type="match status" value="1"/>
</dbReference>
<evidence type="ECO:0000259" key="6">
    <source>
        <dbReference type="Pfam" id="PF05199"/>
    </source>
</evidence>
<keyword evidence="8" id="KW-1185">Reference proteome</keyword>
<evidence type="ECO:0000256" key="4">
    <source>
        <dbReference type="ARBA" id="ARBA00023002"/>
    </source>
</evidence>
<accession>A0A1E2VCX5</accession>
<dbReference type="PANTHER" id="PTHR46056">
    <property type="entry name" value="LONG-CHAIN-ALCOHOL OXIDASE"/>
    <property type="match status" value="1"/>
</dbReference>
<gene>
    <name evidence="7" type="ORF">BFW38_16040</name>
</gene>
<evidence type="ECO:0000259" key="5">
    <source>
        <dbReference type="Pfam" id="PF00732"/>
    </source>
</evidence>
<name>A0A1E2VCX5_9GAMM</name>
<keyword evidence="3" id="KW-0274">FAD</keyword>
<dbReference type="Gene3D" id="3.50.50.60">
    <property type="entry name" value="FAD/NAD(P)-binding domain"/>
    <property type="match status" value="2"/>
</dbReference>
<dbReference type="InterPro" id="IPR007867">
    <property type="entry name" value="GMC_OxRtase_C"/>
</dbReference>
<dbReference type="SUPFAM" id="SSF54373">
    <property type="entry name" value="FAD-linked reductases, C-terminal domain"/>
    <property type="match status" value="1"/>
</dbReference>
<organism evidence="7 8">
    <name type="scientific">Terasakiispira papahanaumokuakeensis</name>
    <dbReference type="NCBI Taxonomy" id="197479"/>
    <lineage>
        <taxon>Bacteria</taxon>
        <taxon>Pseudomonadati</taxon>
        <taxon>Pseudomonadota</taxon>
        <taxon>Gammaproteobacteria</taxon>
        <taxon>Oceanospirillales</taxon>
        <taxon>Terasakiispira</taxon>
    </lineage>
</organism>
<dbReference type="PANTHER" id="PTHR46056:SF12">
    <property type="entry name" value="LONG-CHAIN-ALCOHOL OXIDASE"/>
    <property type="match status" value="1"/>
</dbReference>
<comment type="similarity">
    <text evidence="1">Belongs to the GMC oxidoreductase family.</text>
</comment>
<dbReference type="SUPFAM" id="SSF51905">
    <property type="entry name" value="FAD/NAD(P)-binding domain"/>
    <property type="match status" value="1"/>
</dbReference>
<feature type="domain" description="Glucose-methanol-choline oxidoreductase N-terminal" evidence="5">
    <location>
        <begin position="229"/>
        <end position="349"/>
    </location>
</feature>
<evidence type="ECO:0000256" key="1">
    <source>
        <dbReference type="ARBA" id="ARBA00010790"/>
    </source>
</evidence>
<dbReference type="EMBL" id="MDTQ01000001">
    <property type="protein sequence ID" value="ODC04814.1"/>
    <property type="molecule type" value="Genomic_DNA"/>
</dbReference>
<comment type="caution">
    <text evidence="7">The sequence shown here is derived from an EMBL/GenBank/DDBJ whole genome shotgun (WGS) entry which is preliminary data.</text>
</comment>
<feature type="domain" description="Glucose-methanol-choline oxidoreductase C-terminal" evidence="6">
    <location>
        <begin position="446"/>
        <end position="570"/>
    </location>
</feature>
<evidence type="ECO:0000313" key="7">
    <source>
        <dbReference type="EMBL" id="ODC04814.1"/>
    </source>
</evidence>
<protein>
    <submittedName>
        <fullName evidence="7">GMC family oxidoreductase</fullName>
    </submittedName>
</protein>
<dbReference type="AlphaFoldDB" id="A0A1E2VCX5"/>
<keyword evidence="4" id="KW-0560">Oxidoreductase</keyword>
<dbReference type="STRING" id="197479.BFW38_16040"/>
<dbReference type="InterPro" id="IPR036188">
    <property type="entry name" value="FAD/NAD-bd_sf"/>
</dbReference>
<evidence type="ECO:0000256" key="3">
    <source>
        <dbReference type="ARBA" id="ARBA00022827"/>
    </source>
</evidence>
<keyword evidence="2" id="KW-0285">Flavoprotein</keyword>
<reference evidence="7 8" key="1">
    <citation type="submission" date="2016-08" db="EMBL/GenBank/DDBJ databases">
        <authorList>
            <person name="Seilhamer J.J."/>
        </authorList>
    </citation>
    <scope>NUCLEOTIDE SEQUENCE [LARGE SCALE GENOMIC DNA]</scope>
    <source>
        <strain evidence="7 8">PH27A</strain>
    </source>
</reference>
<evidence type="ECO:0000256" key="2">
    <source>
        <dbReference type="ARBA" id="ARBA00022630"/>
    </source>
</evidence>
<dbReference type="Pfam" id="PF00732">
    <property type="entry name" value="GMC_oxred_N"/>
    <property type="match status" value="1"/>
</dbReference>